<organism evidence="3 4">
    <name type="scientific">Toxocara canis</name>
    <name type="common">Canine roundworm</name>
    <dbReference type="NCBI Taxonomy" id="6265"/>
    <lineage>
        <taxon>Eukaryota</taxon>
        <taxon>Metazoa</taxon>
        <taxon>Ecdysozoa</taxon>
        <taxon>Nematoda</taxon>
        <taxon>Chromadorea</taxon>
        <taxon>Rhabditida</taxon>
        <taxon>Spirurina</taxon>
        <taxon>Ascaridomorpha</taxon>
        <taxon>Ascaridoidea</taxon>
        <taxon>Toxocaridae</taxon>
        <taxon>Toxocara</taxon>
    </lineage>
</organism>
<dbReference type="EMBL" id="JPKZ01022784">
    <property type="protein sequence ID" value="KHN71071.1"/>
    <property type="molecule type" value="Genomic_DNA"/>
</dbReference>
<dbReference type="STRING" id="6265.A0A0B2UJ11"/>
<sequence length="163" mass="18354">GVDERGKDSFSRWEWSRAVLLVVLIEMAFFGTGNVASLNSFNPSFVRCFVQIFSPFLMTSLLLLKILLPFLSVAFAFVAMLRHRSLPISRLTNVMLVITDAMALVFFMQLTDEGSWLQIGTSISHYVICMAISVFVFALLHLSHLLLSFSVEAFLRGECRHAV</sequence>
<dbReference type="PANTHER" id="PTHR12250:SF0">
    <property type="entry name" value="GPI ETHANOLAMINE PHOSPHATE TRANSFERASE 1"/>
    <property type="match status" value="1"/>
</dbReference>
<keyword evidence="1" id="KW-0337">GPI-anchor biosynthesis</keyword>
<reference evidence="3 4" key="1">
    <citation type="submission" date="2014-11" db="EMBL/GenBank/DDBJ databases">
        <title>Genetic blueprint of the zoonotic pathogen Toxocara canis.</title>
        <authorList>
            <person name="Zhu X.-Q."/>
            <person name="Korhonen P.K."/>
            <person name="Cai H."/>
            <person name="Young N.D."/>
            <person name="Nejsum P."/>
            <person name="von Samson-Himmelstjerna G."/>
            <person name="Boag P.R."/>
            <person name="Tan P."/>
            <person name="Li Q."/>
            <person name="Min J."/>
            <person name="Yang Y."/>
            <person name="Wang X."/>
            <person name="Fang X."/>
            <person name="Hall R.S."/>
            <person name="Hofmann A."/>
            <person name="Sternberg P.W."/>
            <person name="Jex A.R."/>
            <person name="Gasser R.B."/>
        </authorList>
    </citation>
    <scope>NUCLEOTIDE SEQUENCE [LARGE SCALE GENOMIC DNA]</scope>
    <source>
        <strain evidence="3">PN_DK_2014</strain>
    </source>
</reference>
<keyword evidence="1" id="KW-1133">Transmembrane helix</keyword>
<keyword evidence="1" id="KW-0472">Membrane</keyword>
<comment type="subcellular location">
    <subcellularLocation>
        <location evidence="1">Endoplasmic reticulum membrane</location>
        <topology evidence="1">Multi-pass membrane protein</topology>
    </subcellularLocation>
</comment>
<keyword evidence="1" id="KW-0256">Endoplasmic reticulum</keyword>
<comment type="function">
    <text evidence="1">Ethanolamine phosphate transferase involved in glycosylphosphatidylinositol-anchor biosynthesis. Transfers ethanolamine phosphate to the first alpha-1,4-linked mannose of the glycosylphosphatidylinositol precursor of GPI-anchor.</text>
</comment>
<feature type="transmembrane region" description="Helical" evidence="1">
    <location>
        <begin position="91"/>
        <end position="111"/>
    </location>
</feature>
<evidence type="ECO:0000259" key="2">
    <source>
        <dbReference type="Pfam" id="PF04987"/>
    </source>
</evidence>
<dbReference type="GO" id="GO:0005789">
    <property type="term" value="C:endoplasmic reticulum membrane"/>
    <property type="evidence" value="ECO:0007669"/>
    <property type="project" value="UniProtKB-SubCell"/>
</dbReference>
<dbReference type="OrthoDB" id="1729659at2759"/>
<keyword evidence="1" id="KW-0812">Transmembrane</keyword>
<evidence type="ECO:0000313" key="3">
    <source>
        <dbReference type="EMBL" id="KHN71071.1"/>
    </source>
</evidence>
<protein>
    <recommendedName>
        <fullName evidence="1">GPI ethanolamine phosphate transferase 1</fullName>
        <ecNumber evidence="1">2.-.-.-</ecNumber>
    </recommendedName>
</protein>
<feature type="non-terminal residue" evidence="3">
    <location>
        <position position="1"/>
    </location>
</feature>
<proteinExistence type="inferred from homology"/>
<comment type="pathway">
    <text evidence="1">Glycolipid biosynthesis; glycosylphosphatidylinositol-anchor biosynthesis.</text>
</comment>
<evidence type="ECO:0000256" key="1">
    <source>
        <dbReference type="RuleBase" id="RU367138"/>
    </source>
</evidence>
<dbReference type="Pfam" id="PF04987">
    <property type="entry name" value="PigN"/>
    <property type="match status" value="1"/>
</dbReference>
<dbReference type="Proteomes" id="UP000031036">
    <property type="component" value="Unassembled WGS sequence"/>
</dbReference>
<dbReference type="GO" id="GO:0006506">
    <property type="term" value="P:GPI anchor biosynthetic process"/>
    <property type="evidence" value="ECO:0007669"/>
    <property type="project" value="UniProtKB-UniPathway"/>
</dbReference>
<dbReference type="AlphaFoldDB" id="A0A0B2UJ11"/>
<comment type="similarity">
    <text evidence="1">Belongs to the PIGG/PIGN/PIGO family. PIGN subfamily.</text>
</comment>
<dbReference type="GO" id="GO:0051377">
    <property type="term" value="F:mannose-ethanolamine phosphotransferase activity"/>
    <property type="evidence" value="ECO:0007669"/>
    <property type="project" value="UniProtKB-UniRule"/>
</dbReference>
<dbReference type="EC" id="2.-.-.-" evidence="1"/>
<feature type="transmembrane region" description="Helical" evidence="1">
    <location>
        <begin position="15"/>
        <end position="36"/>
    </location>
</feature>
<comment type="caution">
    <text evidence="1">Lacks conserved residue(s) required for the propagation of feature annotation.</text>
</comment>
<keyword evidence="1 3" id="KW-0808">Transferase</keyword>
<gene>
    <name evidence="3" type="primary">Pign</name>
    <name evidence="3" type="ORF">Tcan_02545</name>
</gene>
<evidence type="ECO:0000313" key="4">
    <source>
        <dbReference type="Proteomes" id="UP000031036"/>
    </source>
</evidence>
<feature type="transmembrane region" description="Helical" evidence="1">
    <location>
        <begin position="56"/>
        <end position="79"/>
    </location>
</feature>
<keyword evidence="4" id="KW-1185">Reference proteome</keyword>
<name>A0A0B2UJ11_TOXCA</name>
<dbReference type="InterPro" id="IPR007070">
    <property type="entry name" value="GPI_EtnP_transferase_1"/>
</dbReference>
<accession>A0A0B2UJ11</accession>
<dbReference type="UniPathway" id="UPA00196"/>
<dbReference type="PANTHER" id="PTHR12250">
    <property type="entry name" value="PHOSPHATIDYLINOSITOL GLYCAN, CLASS N"/>
    <property type="match status" value="1"/>
</dbReference>
<comment type="caution">
    <text evidence="3">The sequence shown here is derived from an EMBL/GenBank/DDBJ whole genome shotgun (WGS) entry which is preliminary data.</text>
</comment>
<feature type="domain" description="GPI ethanolamine phosphate transferase 1 C-terminal" evidence="2">
    <location>
        <begin position="14"/>
        <end position="115"/>
    </location>
</feature>
<feature type="transmembrane region" description="Helical" evidence="1">
    <location>
        <begin position="123"/>
        <end position="147"/>
    </location>
</feature>
<dbReference type="InterPro" id="IPR017852">
    <property type="entry name" value="GPI_EtnP_transferase_1_C"/>
</dbReference>